<evidence type="ECO:0000313" key="3">
    <source>
        <dbReference type="EMBL" id="PGH09013.1"/>
    </source>
</evidence>
<feature type="compositionally biased region" description="Polar residues" evidence="2">
    <location>
        <begin position="103"/>
        <end position="118"/>
    </location>
</feature>
<dbReference type="STRING" id="1447875.A0A2B7XJR8"/>
<keyword evidence="1" id="KW-0175">Coiled coil</keyword>
<organism evidence="3 4">
    <name type="scientific">Helicocarpus griseus UAMH5409</name>
    <dbReference type="NCBI Taxonomy" id="1447875"/>
    <lineage>
        <taxon>Eukaryota</taxon>
        <taxon>Fungi</taxon>
        <taxon>Dikarya</taxon>
        <taxon>Ascomycota</taxon>
        <taxon>Pezizomycotina</taxon>
        <taxon>Eurotiomycetes</taxon>
        <taxon>Eurotiomycetidae</taxon>
        <taxon>Onygenales</taxon>
        <taxon>Ajellomycetaceae</taxon>
        <taxon>Helicocarpus</taxon>
    </lineage>
</organism>
<sequence length="922" mass="99096">MGNKKRSTQTPSTGMSPDKKPSPVKNDQPVTPGPTPSSSKPNADKAKENAKDKAPEQALPKPENEMANMFARACQRAAELEGQTPASRGQPSFGRLSPPDSRPATTPLVQCPTPSASMSRAVDTSKENTTPATREASTKKKKARGGRRGKKKSAATTTAGADQQPAMNDSSSSESEAESPTKQPVIPEKAAGKRPMTFAEGLERPAPVILPGYTPDTKGQPSKTSNPSNRAPSPAKPAAVIRLVGIDSKGQAIKDNSISSQAPSPPKPAPAIRPPGIDTRGQPSNNNNRSSHAPSPPKPAPVFSLGGRDTKGQSSKSNNPSSHGPSPPKPSAFFRLSGIDNNGQSSRSNSPTSHAPSSLATGGGPKPVNISDFGNTKATTSTYAQFATRAASSDNSGGEEALTAVGSGQGPTFTKTKRRARPSKAQKRQRQLEASLQQDSQKSPETPESEIKMRENPTVSPANTSSDNELSLEQIEGLFGTANLPESSELDHIKGFMLAQRRIITDKTRKVSDYKLKYQALLETADDFESSTLTQEEEKNEQQEQINKLNAMVNDLKRQLKREEHSRKSAEQEVTRVKTDLAAKVYAMEVMHNDKKRADMVAWELKMEANQLEEQLKEASLDKTVANGQICMLEGVQRVLSEKLAKAQEETVRLQTELAKRDDAVRRVETEISEMKTEVSVAKHNNRGLQKEILKLRKLHGVLGERTGASVLSAELGEWDPLIDQSGVGRNPFSPTPSGSGTRGEADAQVSRAPLRLDAGTQTEAPGNPSAATQTAKPKAVHASVQTKAPGLRTSTTQTRKPRVASASTQTRARGEVRDALVQTEAGASTSQRDAGAQTEPVTVLQGSGLRRALKLALIMLVWAAIVTWGHKEDQKLWLDANDVSRTALIGLRERSLGPFPLIDQLRFNLIVWLDLDRVLPG</sequence>
<feature type="compositionally biased region" description="Low complexity" evidence="2">
    <location>
        <begin position="314"/>
        <end position="324"/>
    </location>
</feature>
<feature type="compositionally biased region" description="Basic and acidic residues" evidence="2">
    <location>
        <begin position="42"/>
        <end position="55"/>
    </location>
</feature>
<dbReference type="EMBL" id="PDNB01000096">
    <property type="protein sequence ID" value="PGH09013.1"/>
    <property type="molecule type" value="Genomic_DNA"/>
</dbReference>
<feature type="compositionally biased region" description="Polar residues" evidence="2">
    <location>
        <begin position="457"/>
        <end position="469"/>
    </location>
</feature>
<feature type="region of interest" description="Disordered" evidence="2">
    <location>
        <begin position="1"/>
        <end position="375"/>
    </location>
</feature>
<feature type="compositionally biased region" description="Polar residues" evidence="2">
    <location>
        <begin position="432"/>
        <end position="446"/>
    </location>
</feature>
<reference evidence="3 4" key="1">
    <citation type="submission" date="2017-10" db="EMBL/GenBank/DDBJ databases">
        <title>Comparative genomics in systemic dimorphic fungi from Ajellomycetaceae.</title>
        <authorList>
            <person name="Munoz J.F."/>
            <person name="Mcewen J.G."/>
            <person name="Clay O.K."/>
            <person name="Cuomo C.A."/>
        </authorList>
    </citation>
    <scope>NUCLEOTIDE SEQUENCE [LARGE SCALE GENOMIC DNA]</scope>
    <source>
        <strain evidence="3 4">UAMH5409</strain>
    </source>
</reference>
<proteinExistence type="predicted"/>
<feature type="compositionally biased region" description="Polar residues" evidence="2">
    <location>
        <begin position="339"/>
        <end position="360"/>
    </location>
</feature>
<dbReference type="Proteomes" id="UP000223968">
    <property type="component" value="Unassembled WGS sequence"/>
</dbReference>
<feature type="coiled-coil region" evidence="1">
    <location>
        <begin position="532"/>
        <end position="692"/>
    </location>
</feature>
<feature type="region of interest" description="Disordered" evidence="2">
    <location>
        <begin position="722"/>
        <end position="818"/>
    </location>
</feature>
<comment type="caution">
    <text evidence="3">The sequence shown here is derived from an EMBL/GenBank/DDBJ whole genome shotgun (WGS) entry which is preliminary data.</text>
</comment>
<evidence type="ECO:0000313" key="4">
    <source>
        <dbReference type="Proteomes" id="UP000223968"/>
    </source>
</evidence>
<dbReference type="AlphaFoldDB" id="A0A2B7XJR8"/>
<protein>
    <submittedName>
        <fullName evidence="3">Uncharacterized protein</fullName>
    </submittedName>
</protein>
<dbReference type="OrthoDB" id="4200461at2759"/>
<feature type="compositionally biased region" description="Pro residues" evidence="2">
    <location>
        <begin position="263"/>
        <end position="273"/>
    </location>
</feature>
<feature type="compositionally biased region" description="Basic residues" evidence="2">
    <location>
        <begin position="139"/>
        <end position="153"/>
    </location>
</feature>
<feature type="compositionally biased region" description="Polar residues" evidence="2">
    <location>
        <begin position="217"/>
        <end position="231"/>
    </location>
</feature>
<accession>A0A2B7XJR8</accession>
<gene>
    <name evidence="3" type="ORF">AJ79_05808</name>
</gene>
<feature type="compositionally biased region" description="Polar residues" evidence="2">
    <location>
        <begin position="760"/>
        <end position="776"/>
    </location>
</feature>
<evidence type="ECO:0000256" key="1">
    <source>
        <dbReference type="SAM" id="Coils"/>
    </source>
</evidence>
<feature type="compositionally biased region" description="Basic residues" evidence="2">
    <location>
        <begin position="415"/>
        <end position="429"/>
    </location>
</feature>
<evidence type="ECO:0000256" key="2">
    <source>
        <dbReference type="SAM" id="MobiDB-lite"/>
    </source>
</evidence>
<name>A0A2B7XJR8_9EURO</name>
<feature type="region of interest" description="Disordered" evidence="2">
    <location>
        <begin position="389"/>
        <end position="469"/>
    </location>
</feature>
<keyword evidence="4" id="KW-1185">Reference proteome</keyword>